<reference evidence="1 2" key="1">
    <citation type="journal article" date="2019" name="Commun. Biol.">
        <title>The bagworm genome reveals a unique fibroin gene that provides high tensile strength.</title>
        <authorList>
            <person name="Kono N."/>
            <person name="Nakamura H."/>
            <person name="Ohtoshi R."/>
            <person name="Tomita M."/>
            <person name="Numata K."/>
            <person name="Arakawa K."/>
        </authorList>
    </citation>
    <scope>NUCLEOTIDE SEQUENCE [LARGE SCALE GENOMIC DNA]</scope>
</reference>
<dbReference type="AlphaFoldDB" id="A0A4C1ZDY6"/>
<comment type="caution">
    <text evidence="1">The sequence shown here is derived from an EMBL/GenBank/DDBJ whole genome shotgun (WGS) entry which is preliminary data.</text>
</comment>
<protein>
    <submittedName>
        <fullName evidence="1">Uncharacterized protein</fullName>
    </submittedName>
</protein>
<sequence>MNETKLKTHINSERARNGAHIRMSYFSFFCRLASIVELTAHVDEARKYKTSRWSPSSMDTRNPTGVASALSASWMEISDGGLMEKECDVEEWNGLPEI</sequence>
<proteinExistence type="predicted"/>
<accession>A0A4C1ZDY6</accession>
<evidence type="ECO:0000313" key="1">
    <source>
        <dbReference type="EMBL" id="GBP84807.1"/>
    </source>
</evidence>
<dbReference type="EMBL" id="BGZK01001699">
    <property type="protein sequence ID" value="GBP84807.1"/>
    <property type="molecule type" value="Genomic_DNA"/>
</dbReference>
<keyword evidence="2" id="KW-1185">Reference proteome</keyword>
<organism evidence="1 2">
    <name type="scientific">Eumeta variegata</name>
    <name type="common">Bagworm moth</name>
    <name type="synonym">Eumeta japonica</name>
    <dbReference type="NCBI Taxonomy" id="151549"/>
    <lineage>
        <taxon>Eukaryota</taxon>
        <taxon>Metazoa</taxon>
        <taxon>Ecdysozoa</taxon>
        <taxon>Arthropoda</taxon>
        <taxon>Hexapoda</taxon>
        <taxon>Insecta</taxon>
        <taxon>Pterygota</taxon>
        <taxon>Neoptera</taxon>
        <taxon>Endopterygota</taxon>
        <taxon>Lepidoptera</taxon>
        <taxon>Glossata</taxon>
        <taxon>Ditrysia</taxon>
        <taxon>Tineoidea</taxon>
        <taxon>Psychidae</taxon>
        <taxon>Oiketicinae</taxon>
        <taxon>Eumeta</taxon>
    </lineage>
</organism>
<evidence type="ECO:0000313" key="2">
    <source>
        <dbReference type="Proteomes" id="UP000299102"/>
    </source>
</evidence>
<name>A0A4C1ZDY6_EUMVA</name>
<dbReference type="Proteomes" id="UP000299102">
    <property type="component" value="Unassembled WGS sequence"/>
</dbReference>
<gene>
    <name evidence="1" type="ORF">EVAR_63689_1</name>
</gene>